<evidence type="ECO:0000256" key="11">
    <source>
        <dbReference type="ARBA" id="ARBA00049439"/>
    </source>
</evidence>
<dbReference type="Gene3D" id="3.60.70.12">
    <property type="entry name" value="L-amino peptidase D-ALA esterase/amidase"/>
    <property type="match status" value="1"/>
</dbReference>
<comment type="subcellular location">
    <subcellularLocation>
        <location evidence="1 13">Cytoplasm</location>
    </subcellularLocation>
</comment>
<dbReference type="GO" id="GO:0006526">
    <property type="term" value="P:L-arginine biosynthetic process"/>
    <property type="evidence" value="ECO:0007669"/>
    <property type="project" value="UniProtKB-UniRule"/>
</dbReference>
<evidence type="ECO:0000256" key="7">
    <source>
        <dbReference type="ARBA" id="ARBA00022813"/>
    </source>
</evidence>
<keyword evidence="13" id="KW-0963">Cytoplasm</keyword>
<dbReference type="InterPro" id="IPR016117">
    <property type="entry name" value="ArgJ-like_dom_sf"/>
</dbReference>
<organism evidence="14 15">
    <name type="scientific">Desulforamulus reducens (strain ATCC BAA-1160 / DSM 100696 / MI-1)</name>
    <name type="common">Desulfotomaculum reducens</name>
    <dbReference type="NCBI Taxonomy" id="349161"/>
    <lineage>
        <taxon>Bacteria</taxon>
        <taxon>Bacillati</taxon>
        <taxon>Bacillota</taxon>
        <taxon>Clostridia</taxon>
        <taxon>Eubacteriales</taxon>
        <taxon>Peptococcaceae</taxon>
        <taxon>Desulforamulus</taxon>
    </lineage>
</organism>
<dbReference type="InterPro" id="IPR042195">
    <property type="entry name" value="ArgJ_beta_C"/>
</dbReference>
<keyword evidence="8 13" id="KW-0511">Multifunctional enzyme</keyword>
<protein>
    <recommendedName>
        <fullName evidence="13">Arginine biosynthesis bifunctional protein ArgJ</fullName>
    </recommendedName>
    <domain>
        <recommendedName>
            <fullName evidence="13">Glutamate N-acetyltransferase</fullName>
            <ecNumber evidence="13">2.3.1.35</ecNumber>
        </recommendedName>
        <alternativeName>
            <fullName evidence="13">Ornithine acetyltransferase</fullName>
            <shortName evidence="13">OATase</shortName>
        </alternativeName>
        <alternativeName>
            <fullName evidence="13">Ornithine transacetylase</fullName>
        </alternativeName>
    </domain>
    <domain>
        <recommendedName>
            <fullName evidence="13">Amino-acid acetyltransferase</fullName>
            <ecNumber evidence="13">2.3.1.1</ecNumber>
        </recommendedName>
        <alternativeName>
            <fullName evidence="13">N-acetylglutamate synthase</fullName>
            <shortName evidence="13">AGSase</shortName>
        </alternativeName>
    </domain>
    <component>
        <recommendedName>
            <fullName evidence="13">Arginine biosynthesis bifunctional protein ArgJ alpha chain</fullName>
        </recommendedName>
    </component>
    <component>
        <recommendedName>
            <fullName evidence="13">Arginine biosynthesis bifunctional protein ArgJ beta chain</fullName>
        </recommendedName>
    </component>
</protein>
<keyword evidence="5 13" id="KW-0028">Amino-acid biosynthesis</keyword>
<feature type="binding site" evidence="13">
    <location>
        <position position="192"/>
    </location>
    <ligand>
        <name>substrate</name>
    </ligand>
</feature>
<dbReference type="AlphaFoldDB" id="A4J168"/>
<evidence type="ECO:0000256" key="1">
    <source>
        <dbReference type="ARBA" id="ARBA00004496"/>
    </source>
</evidence>
<feature type="site" description="Involved in the stabilization of negative charge on the oxyanion by the formation of the oxyanion hole" evidence="13">
    <location>
        <position position="119"/>
    </location>
</feature>
<keyword evidence="6 13" id="KW-0808">Transferase</keyword>
<dbReference type="InterPro" id="IPR002813">
    <property type="entry name" value="Arg_biosynth_ArgJ"/>
</dbReference>
<keyword evidence="4 13" id="KW-0055">Arginine biosynthesis</keyword>
<evidence type="ECO:0000256" key="13">
    <source>
        <dbReference type="HAMAP-Rule" id="MF_01106"/>
    </source>
</evidence>
<feature type="chain" id="PRO_5023271518" description="Arginine biosynthesis bifunctional protein ArgJ beta chain" evidence="13">
    <location>
        <begin position="192"/>
        <end position="405"/>
    </location>
</feature>
<feature type="binding site" evidence="13">
    <location>
        <position position="278"/>
    </location>
    <ligand>
        <name>substrate</name>
    </ligand>
</feature>
<dbReference type="Proteomes" id="UP000001556">
    <property type="component" value="Chromosome"/>
</dbReference>
<dbReference type="Gene3D" id="3.10.20.340">
    <property type="entry name" value="ArgJ beta chain, C-terminal domain"/>
    <property type="match status" value="1"/>
</dbReference>
<dbReference type="FunFam" id="3.60.70.12:FF:000001">
    <property type="entry name" value="Arginine biosynthesis bifunctional protein ArgJ, chloroplastic"/>
    <property type="match status" value="1"/>
</dbReference>
<dbReference type="FunFam" id="3.30.2330.10:FF:000001">
    <property type="entry name" value="Arginine biosynthesis bifunctional protein ArgJ, mitochondrial"/>
    <property type="match status" value="1"/>
</dbReference>
<feature type="binding site" evidence="13">
    <location>
        <position position="155"/>
    </location>
    <ligand>
        <name>substrate</name>
    </ligand>
</feature>
<evidence type="ECO:0000313" key="15">
    <source>
        <dbReference type="Proteomes" id="UP000001556"/>
    </source>
</evidence>
<dbReference type="GO" id="GO:0004358">
    <property type="term" value="F:L-glutamate N-acetyltransferase activity, acting on acetyl-L-ornithine as donor"/>
    <property type="evidence" value="ECO:0007669"/>
    <property type="project" value="UniProtKB-UniRule"/>
</dbReference>
<evidence type="ECO:0000256" key="6">
    <source>
        <dbReference type="ARBA" id="ARBA00022679"/>
    </source>
</evidence>
<dbReference type="GO" id="GO:0006592">
    <property type="term" value="P:ornithine biosynthetic process"/>
    <property type="evidence" value="ECO:0007669"/>
    <property type="project" value="TreeGrafter"/>
</dbReference>
<evidence type="ECO:0000256" key="5">
    <source>
        <dbReference type="ARBA" id="ARBA00022605"/>
    </source>
</evidence>
<dbReference type="eggNOG" id="COG1364">
    <property type="taxonomic scope" value="Bacteria"/>
</dbReference>
<evidence type="ECO:0000256" key="3">
    <source>
        <dbReference type="ARBA" id="ARBA00011475"/>
    </source>
</evidence>
<dbReference type="Pfam" id="PF01960">
    <property type="entry name" value="ArgJ"/>
    <property type="match status" value="1"/>
</dbReference>
<feature type="site" description="Involved in the stabilization of negative charge on the oxyanion by the formation of the oxyanion hole" evidence="13">
    <location>
        <position position="118"/>
    </location>
</feature>
<comment type="pathway">
    <text evidence="13">Amino-acid biosynthesis; L-arginine biosynthesis; L-ornithine and N-acetyl-L-glutamate from L-glutamate and N(2)-acetyl-L-ornithine (cyclic): step 1/1.</text>
</comment>
<dbReference type="KEGG" id="drm:Dred_0272"/>
<dbReference type="PANTHER" id="PTHR23100">
    <property type="entry name" value="ARGININE BIOSYNTHESIS BIFUNCTIONAL PROTEIN ARGJ"/>
    <property type="match status" value="1"/>
</dbReference>
<evidence type="ECO:0000256" key="10">
    <source>
        <dbReference type="ARBA" id="ARBA00048372"/>
    </source>
</evidence>
<comment type="catalytic activity">
    <reaction evidence="11 13">
        <text>N(2)-acetyl-L-ornithine + L-glutamate = N-acetyl-L-glutamate + L-ornithine</text>
        <dbReference type="Rhea" id="RHEA:15349"/>
        <dbReference type="ChEBI" id="CHEBI:29985"/>
        <dbReference type="ChEBI" id="CHEBI:44337"/>
        <dbReference type="ChEBI" id="CHEBI:46911"/>
        <dbReference type="ChEBI" id="CHEBI:57805"/>
        <dbReference type="EC" id="2.3.1.35"/>
    </reaction>
</comment>
<dbReference type="GO" id="GO:0005737">
    <property type="term" value="C:cytoplasm"/>
    <property type="evidence" value="ECO:0007669"/>
    <property type="project" value="UniProtKB-SubCell"/>
</dbReference>
<dbReference type="UniPathway" id="UPA00068">
    <property type="reaction ID" value="UER00106"/>
</dbReference>
<feature type="binding site" evidence="13">
    <location>
        <position position="400"/>
    </location>
    <ligand>
        <name>substrate</name>
    </ligand>
</feature>
<feature type="chain" id="PRO_5023271517" description="Arginine biosynthesis bifunctional protein ArgJ alpha chain" evidence="13">
    <location>
        <begin position="1"/>
        <end position="191"/>
    </location>
</feature>
<feature type="binding site" evidence="13">
    <location>
        <position position="181"/>
    </location>
    <ligand>
        <name>substrate</name>
    </ligand>
</feature>
<evidence type="ECO:0000256" key="4">
    <source>
        <dbReference type="ARBA" id="ARBA00022571"/>
    </source>
</evidence>
<evidence type="ECO:0000256" key="12">
    <source>
        <dbReference type="ARBA" id="ARBA00054976"/>
    </source>
</evidence>
<dbReference type="NCBIfam" id="NF003802">
    <property type="entry name" value="PRK05388.1"/>
    <property type="match status" value="1"/>
</dbReference>
<comment type="subunit">
    <text evidence="3 13">Heterotetramer of two alpha and two beta chains.</text>
</comment>
<dbReference type="HOGENOM" id="CLU_027172_1_0_9"/>
<sequence>MKEKAINIIKGGVTSAKGFLAGAVAAGLKKNDLLDLALIYSEVPASVAGVYTTNRVKAAPLELTKQRVSGGIGQAVIINAGNANACTGEQGMPAAMEMARSAAVALDIPEEYVMVASTGVIGVPLPVEKIVKAVPGAASSLSKEGHDLACQAIMTTDLVPKEYAVQVQIGEKVVTIGGMAKGSGMIHPNMATMLCFITTDAVIASDVLQGALKGSVDDSFNMITVDGDTSTNDMVVVLANGLADNPAIQMDSEDYQTFCKGLSEVCRALAKSIARDGEGATRLIEVQVIGAPSVQDARLASRSVAGSNLFKAAVFGKDANWGRILCALGYSGANFDPALTDILIGDVAVAKDGGAVHFDEEQALKMLEQDPVKVFVDLKSGTHAATAWGCDLTYDYVRINGSYRT</sequence>
<evidence type="ECO:0000256" key="2">
    <source>
        <dbReference type="ARBA" id="ARBA00006774"/>
    </source>
</evidence>
<comment type="similarity">
    <text evidence="2 13">Belongs to the ArgJ family.</text>
</comment>
<evidence type="ECO:0000256" key="9">
    <source>
        <dbReference type="ARBA" id="ARBA00023315"/>
    </source>
</evidence>
<accession>A4J168</accession>
<gene>
    <name evidence="13" type="primary">argJ</name>
    <name evidence="14" type="ordered locus">Dred_0272</name>
</gene>
<comment type="catalytic activity">
    <reaction evidence="10 13">
        <text>L-glutamate + acetyl-CoA = N-acetyl-L-glutamate + CoA + H(+)</text>
        <dbReference type="Rhea" id="RHEA:24292"/>
        <dbReference type="ChEBI" id="CHEBI:15378"/>
        <dbReference type="ChEBI" id="CHEBI:29985"/>
        <dbReference type="ChEBI" id="CHEBI:44337"/>
        <dbReference type="ChEBI" id="CHEBI:57287"/>
        <dbReference type="ChEBI" id="CHEBI:57288"/>
        <dbReference type="EC" id="2.3.1.1"/>
    </reaction>
</comment>
<dbReference type="EC" id="2.3.1.35" evidence="13"/>
<keyword evidence="15" id="KW-1185">Reference proteome</keyword>
<keyword evidence="9 13" id="KW-0012">Acyltransferase</keyword>
<dbReference type="PANTHER" id="PTHR23100:SF0">
    <property type="entry name" value="ARGININE BIOSYNTHESIS BIFUNCTIONAL PROTEIN ARGJ, MITOCHONDRIAL"/>
    <property type="match status" value="1"/>
</dbReference>
<feature type="site" description="Cleavage; by autolysis" evidence="13">
    <location>
        <begin position="191"/>
        <end position="192"/>
    </location>
</feature>
<dbReference type="CDD" id="cd02152">
    <property type="entry name" value="OAT"/>
    <property type="match status" value="1"/>
</dbReference>
<dbReference type="HAMAP" id="MF_01106">
    <property type="entry name" value="ArgJ"/>
    <property type="match status" value="1"/>
</dbReference>
<evidence type="ECO:0000256" key="8">
    <source>
        <dbReference type="ARBA" id="ARBA00023268"/>
    </source>
</evidence>
<feature type="binding site" evidence="13">
    <location>
        <position position="405"/>
    </location>
    <ligand>
        <name>substrate</name>
    </ligand>
</feature>
<dbReference type="FunFam" id="3.10.20.340:FF:000001">
    <property type="entry name" value="Arginine biosynthesis bifunctional protein ArgJ, chloroplastic"/>
    <property type="match status" value="1"/>
</dbReference>
<dbReference type="GO" id="GO:0004042">
    <property type="term" value="F:L-glutamate N-acetyltransferase activity"/>
    <property type="evidence" value="ECO:0007669"/>
    <property type="project" value="UniProtKB-UniRule"/>
</dbReference>
<feature type="active site" description="Nucleophile" evidence="13">
    <location>
        <position position="192"/>
    </location>
</feature>
<dbReference type="RefSeq" id="WP_011876659.1">
    <property type="nucleotide sequence ID" value="NC_009253.1"/>
</dbReference>
<name>A4J168_DESRM</name>
<dbReference type="NCBIfam" id="TIGR00120">
    <property type="entry name" value="ArgJ"/>
    <property type="match status" value="1"/>
</dbReference>
<dbReference type="MEROPS" id="T05.002"/>
<proteinExistence type="inferred from homology"/>
<dbReference type="EC" id="2.3.1.1" evidence="13"/>
<comment type="function">
    <text evidence="12 13">Catalyzes two activities which are involved in the cyclic version of arginine biosynthesis: the synthesis of N-acetylglutamate from glutamate and acetyl-CoA as the acetyl donor, and of ornithine by transacetylation between N(2)-acetylornithine and glutamate.</text>
</comment>
<dbReference type="SUPFAM" id="SSF56266">
    <property type="entry name" value="DmpA/ArgJ-like"/>
    <property type="match status" value="1"/>
</dbReference>
<dbReference type="OrthoDB" id="9804242at2"/>
<reference evidence="14 15" key="1">
    <citation type="submission" date="2007-03" db="EMBL/GenBank/DDBJ databases">
        <title>Complete sequence of Desulfotomaculum reducens MI-1.</title>
        <authorList>
            <consortium name="US DOE Joint Genome Institute"/>
            <person name="Copeland A."/>
            <person name="Lucas S."/>
            <person name="Lapidus A."/>
            <person name="Barry K."/>
            <person name="Detter J.C."/>
            <person name="Glavina del Rio T."/>
            <person name="Hammon N."/>
            <person name="Israni S."/>
            <person name="Dalin E."/>
            <person name="Tice H."/>
            <person name="Pitluck S."/>
            <person name="Sims D."/>
            <person name="Brettin T."/>
            <person name="Bruce D."/>
            <person name="Han C."/>
            <person name="Tapia R."/>
            <person name="Schmutz J."/>
            <person name="Larimer F."/>
            <person name="Land M."/>
            <person name="Hauser L."/>
            <person name="Kyrpides N."/>
            <person name="Kim E."/>
            <person name="Tebo B.M."/>
            <person name="Richardson P."/>
        </authorList>
    </citation>
    <scope>NUCLEOTIDE SEQUENCE [LARGE SCALE GENOMIC DNA]</scope>
    <source>
        <strain evidence="14 15">MI-1</strain>
    </source>
</reference>
<comment type="pathway">
    <text evidence="13">Amino-acid biosynthesis; L-arginine biosynthesis; N(2)-acetyl-L-ornithine from L-glutamate: step 1/4.</text>
</comment>
<dbReference type="STRING" id="349161.Dred_0272"/>
<evidence type="ECO:0000313" key="14">
    <source>
        <dbReference type="EMBL" id="ABO48821.1"/>
    </source>
</evidence>
<keyword evidence="7 13" id="KW-0068">Autocatalytic cleavage</keyword>
<dbReference type="EMBL" id="CP000612">
    <property type="protein sequence ID" value="ABO48821.1"/>
    <property type="molecule type" value="Genomic_DNA"/>
</dbReference>